<dbReference type="PIRSF" id="PIRSF017082">
    <property type="entry name" value="YflP"/>
    <property type="match status" value="1"/>
</dbReference>
<dbReference type="OrthoDB" id="8678477at2"/>
<dbReference type="InterPro" id="IPR006311">
    <property type="entry name" value="TAT_signal"/>
</dbReference>
<protein>
    <submittedName>
        <fullName evidence="2">ABC transporter substrate-binding protein</fullName>
    </submittedName>
</protein>
<sequence length="332" mass="34309">MNRRQWLATAGTAAGAAALGGVMSRVAVAAAPYPSRPIRLIVPFIAGTAPDSIARTISAELSPVLGQPLVVENIGGAGGIIGARALKRAEPDGYTLGILANQHVINVHLYKDQPYDAAKDFTAISALSGGPVVLAVPAASPFKTARELIDAMKQKPGALNFGSGGKGSVSHLAVESLLHQHHVEAVHIPYKGASEILTSMLSGQTQFGMPVMSTAAPFLRNGQIRALAVSSAARTGYFPNVPTLAESLPPGFVLDNWSGLFAPAGLPAPMAKRLFDAVAALQSSGKLDATMKANAGELRKSDSPAQFTQMVAADNARYGKLIGEIGMRGEAG</sequence>
<dbReference type="STRING" id="82633.GCA_000974605_02544"/>
<dbReference type="Proteomes" id="UP000234341">
    <property type="component" value="Unassembled WGS sequence"/>
</dbReference>
<dbReference type="PANTHER" id="PTHR42928:SF5">
    <property type="entry name" value="BLR1237 PROTEIN"/>
    <property type="match status" value="1"/>
</dbReference>
<comment type="caution">
    <text evidence="2">The sequence shown here is derived from an EMBL/GenBank/DDBJ whole genome shotgun (WGS) entry which is preliminary data.</text>
</comment>
<gene>
    <name evidence="2" type="ORF">CYJ10_30205</name>
</gene>
<evidence type="ECO:0000313" key="2">
    <source>
        <dbReference type="EMBL" id="PLP96865.1"/>
    </source>
</evidence>
<dbReference type="InterPro" id="IPR042100">
    <property type="entry name" value="Bug_dom1"/>
</dbReference>
<evidence type="ECO:0000313" key="3">
    <source>
        <dbReference type="Proteomes" id="UP000234341"/>
    </source>
</evidence>
<evidence type="ECO:0000256" key="1">
    <source>
        <dbReference type="ARBA" id="ARBA00006987"/>
    </source>
</evidence>
<dbReference type="SUPFAM" id="SSF53850">
    <property type="entry name" value="Periplasmic binding protein-like II"/>
    <property type="match status" value="1"/>
</dbReference>
<dbReference type="PROSITE" id="PS51318">
    <property type="entry name" value="TAT"/>
    <property type="match status" value="1"/>
</dbReference>
<accession>A0A2N5C3T8</accession>
<dbReference type="PANTHER" id="PTHR42928">
    <property type="entry name" value="TRICARBOXYLATE-BINDING PROTEIN"/>
    <property type="match status" value="1"/>
</dbReference>
<name>A0A2N5C3T8_9BURK</name>
<dbReference type="RefSeq" id="WP_101685121.1">
    <property type="nucleotide sequence ID" value="NZ_PJRP01000022.1"/>
</dbReference>
<dbReference type="Pfam" id="PF03401">
    <property type="entry name" value="TctC"/>
    <property type="match status" value="1"/>
</dbReference>
<proteinExistence type="inferred from homology"/>
<dbReference type="Gene3D" id="3.40.190.150">
    <property type="entry name" value="Bordetella uptake gene, domain 1"/>
    <property type="match status" value="1"/>
</dbReference>
<dbReference type="AlphaFoldDB" id="A0A2N5C3T8"/>
<reference evidence="2 3" key="1">
    <citation type="submission" date="2017-12" db="EMBL/GenBank/DDBJ databases">
        <title>Genome sequence of the active heterotrophic nitrifier-denitrifier, Cupriavidus pauculus UM1.</title>
        <authorList>
            <person name="Putonti C."/>
            <person name="Castignetti D."/>
        </authorList>
    </citation>
    <scope>NUCLEOTIDE SEQUENCE [LARGE SCALE GENOMIC DNA]</scope>
    <source>
        <strain evidence="2 3">UM1</strain>
    </source>
</reference>
<dbReference type="Gene3D" id="3.40.190.10">
    <property type="entry name" value="Periplasmic binding protein-like II"/>
    <property type="match status" value="1"/>
</dbReference>
<dbReference type="InterPro" id="IPR005064">
    <property type="entry name" value="BUG"/>
</dbReference>
<organism evidence="2 3">
    <name type="scientific">Cupriavidus pauculus</name>
    <dbReference type="NCBI Taxonomy" id="82633"/>
    <lineage>
        <taxon>Bacteria</taxon>
        <taxon>Pseudomonadati</taxon>
        <taxon>Pseudomonadota</taxon>
        <taxon>Betaproteobacteria</taxon>
        <taxon>Burkholderiales</taxon>
        <taxon>Burkholderiaceae</taxon>
        <taxon>Cupriavidus</taxon>
    </lineage>
</organism>
<dbReference type="EMBL" id="PJRP01000022">
    <property type="protein sequence ID" value="PLP96865.1"/>
    <property type="molecule type" value="Genomic_DNA"/>
</dbReference>
<comment type="similarity">
    <text evidence="1">Belongs to the UPF0065 (bug) family.</text>
</comment>